<dbReference type="AlphaFoldDB" id="J3P978"/>
<dbReference type="GO" id="GO:0000172">
    <property type="term" value="C:ribonuclease MRP complex"/>
    <property type="evidence" value="ECO:0007669"/>
    <property type="project" value="TreeGrafter"/>
</dbReference>
<evidence type="ECO:0000313" key="2">
    <source>
        <dbReference type="EMBL" id="EJT73214.1"/>
    </source>
</evidence>
<dbReference type="GO" id="GO:0005829">
    <property type="term" value="C:cytosol"/>
    <property type="evidence" value="ECO:0007669"/>
    <property type="project" value="TreeGrafter"/>
</dbReference>
<gene>
    <name evidence="3" type="primary">20350520</name>
    <name evidence="2" type="ORF">GGTG_10062</name>
</gene>
<dbReference type="InterPro" id="IPR013241">
    <property type="entry name" value="RNase_P_Pop3"/>
</dbReference>
<dbReference type="VEuPathDB" id="FungiDB:GGTG_10062"/>
<dbReference type="GO" id="GO:0000171">
    <property type="term" value="F:ribonuclease MRP activity"/>
    <property type="evidence" value="ECO:0007669"/>
    <property type="project" value="TreeGrafter"/>
</dbReference>
<dbReference type="RefSeq" id="XP_009226188.1">
    <property type="nucleotide sequence ID" value="XM_009227924.1"/>
</dbReference>
<keyword evidence="4" id="KW-1185">Reference proteome</keyword>
<dbReference type="GO" id="GO:0006364">
    <property type="term" value="P:rRNA processing"/>
    <property type="evidence" value="ECO:0007669"/>
    <property type="project" value="InterPro"/>
</dbReference>
<evidence type="ECO:0000313" key="3">
    <source>
        <dbReference type="EnsemblFungi" id="EJT73214"/>
    </source>
</evidence>
<dbReference type="GO" id="GO:0004526">
    <property type="term" value="F:ribonuclease P activity"/>
    <property type="evidence" value="ECO:0007669"/>
    <property type="project" value="TreeGrafter"/>
</dbReference>
<dbReference type="HOGENOM" id="CLU_047273_2_0_1"/>
<accession>J3P978</accession>
<reference evidence="3" key="5">
    <citation type="submission" date="2018-04" db="UniProtKB">
        <authorList>
            <consortium name="EnsemblFungi"/>
        </authorList>
    </citation>
    <scope>IDENTIFICATION</scope>
    <source>
        <strain evidence="3">R3-111a-1</strain>
    </source>
</reference>
<dbReference type="EnsemblFungi" id="EJT73214">
    <property type="protein sequence ID" value="EJT73214"/>
    <property type="gene ID" value="GGTG_10062"/>
</dbReference>
<dbReference type="GO" id="GO:0005655">
    <property type="term" value="C:nucleolar ribonuclease P complex"/>
    <property type="evidence" value="ECO:0007669"/>
    <property type="project" value="TreeGrafter"/>
</dbReference>
<reference evidence="4" key="1">
    <citation type="submission" date="2010-07" db="EMBL/GenBank/DDBJ databases">
        <title>The genome sequence of Gaeumannomyces graminis var. tritici strain R3-111a-1.</title>
        <authorList>
            <consortium name="The Broad Institute Genome Sequencing Platform"/>
            <person name="Ma L.-J."/>
            <person name="Dead R."/>
            <person name="Young S."/>
            <person name="Zeng Q."/>
            <person name="Koehrsen M."/>
            <person name="Alvarado L."/>
            <person name="Berlin A."/>
            <person name="Chapman S.B."/>
            <person name="Chen Z."/>
            <person name="Freedman E."/>
            <person name="Gellesch M."/>
            <person name="Goldberg J."/>
            <person name="Griggs A."/>
            <person name="Gujja S."/>
            <person name="Heilman E.R."/>
            <person name="Heiman D."/>
            <person name="Hepburn T."/>
            <person name="Howarth C."/>
            <person name="Jen D."/>
            <person name="Larson L."/>
            <person name="Mehta T."/>
            <person name="Neiman D."/>
            <person name="Pearson M."/>
            <person name="Roberts A."/>
            <person name="Saif S."/>
            <person name="Shea T."/>
            <person name="Shenoy N."/>
            <person name="Sisk P."/>
            <person name="Stolte C."/>
            <person name="Sykes S."/>
            <person name="Walk T."/>
            <person name="White J."/>
            <person name="Yandava C."/>
            <person name="Haas B."/>
            <person name="Nusbaum C."/>
            <person name="Birren B."/>
        </authorList>
    </citation>
    <scope>NUCLEOTIDE SEQUENCE [LARGE SCALE GENOMIC DNA]</scope>
    <source>
        <strain evidence="4">R3-111a-1</strain>
    </source>
</reference>
<evidence type="ECO:0000256" key="1">
    <source>
        <dbReference type="SAM" id="MobiDB-lite"/>
    </source>
</evidence>
<protein>
    <submittedName>
        <fullName evidence="2 3">Uncharacterized protein</fullName>
    </submittedName>
</protein>
<feature type="region of interest" description="Disordered" evidence="1">
    <location>
        <begin position="100"/>
        <end position="119"/>
    </location>
</feature>
<dbReference type="GO" id="GO:0008033">
    <property type="term" value="P:tRNA processing"/>
    <property type="evidence" value="ECO:0007669"/>
    <property type="project" value="InterPro"/>
</dbReference>
<reference evidence="2" key="3">
    <citation type="submission" date="2010-09" db="EMBL/GenBank/DDBJ databases">
        <title>Annotation of Gaeumannomyces graminis var. tritici R3-111a-1.</title>
        <authorList>
            <consortium name="The Broad Institute Genome Sequencing Platform"/>
            <person name="Ma L.-J."/>
            <person name="Dead R."/>
            <person name="Young S.K."/>
            <person name="Zeng Q."/>
            <person name="Gargeya S."/>
            <person name="Fitzgerald M."/>
            <person name="Haas B."/>
            <person name="Abouelleil A."/>
            <person name="Alvarado L."/>
            <person name="Arachchi H.M."/>
            <person name="Berlin A."/>
            <person name="Brown A."/>
            <person name="Chapman S.B."/>
            <person name="Chen Z."/>
            <person name="Dunbar C."/>
            <person name="Freedman E."/>
            <person name="Gearin G."/>
            <person name="Gellesch M."/>
            <person name="Goldberg J."/>
            <person name="Griggs A."/>
            <person name="Gujja S."/>
            <person name="Heiman D."/>
            <person name="Howarth C."/>
            <person name="Larson L."/>
            <person name="Lui A."/>
            <person name="MacDonald P.J.P."/>
            <person name="Mehta T."/>
            <person name="Montmayeur A."/>
            <person name="Murphy C."/>
            <person name="Neiman D."/>
            <person name="Pearson M."/>
            <person name="Priest M."/>
            <person name="Roberts A."/>
            <person name="Saif S."/>
            <person name="Shea T."/>
            <person name="Shenoy N."/>
            <person name="Sisk P."/>
            <person name="Stolte C."/>
            <person name="Sykes S."/>
            <person name="Yandava C."/>
            <person name="Wortman J."/>
            <person name="Nusbaum C."/>
            <person name="Birren B."/>
        </authorList>
    </citation>
    <scope>NUCLEOTIDE SEQUENCE</scope>
    <source>
        <strain evidence="2">R3-111a-1</strain>
    </source>
</reference>
<dbReference type="PANTHER" id="PTHR28272">
    <property type="entry name" value="RIBONUCLEASES P/MRP PROTEIN SUBUNIT POP3"/>
    <property type="match status" value="1"/>
</dbReference>
<reference evidence="3" key="4">
    <citation type="journal article" date="2015" name="G3 (Bethesda)">
        <title>Genome sequences of three phytopathogenic species of the Magnaporthaceae family of fungi.</title>
        <authorList>
            <person name="Okagaki L.H."/>
            <person name="Nunes C.C."/>
            <person name="Sailsbery J."/>
            <person name="Clay B."/>
            <person name="Brown D."/>
            <person name="John T."/>
            <person name="Oh Y."/>
            <person name="Young N."/>
            <person name="Fitzgerald M."/>
            <person name="Haas B.J."/>
            <person name="Zeng Q."/>
            <person name="Young S."/>
            <person name="Adiconis X."/>
            <person name="Fan L."/>
            <person name="Levin J.Z."/>
            <person name="Mitchell T.K."/>
            <person name="Okubara P.A."/>
            <person name="Farman M.L."/>
            <person name="Kohn L.M."/>
            <person name="Birren B."/>
            <person name="Ma L.-J."/>
            <person name="Dean R.A."/>
        </authorList>
    </citation>
    <scope>NUCLEOTIDE SEQUENCE</scope>
    <source>
        <strain evidence="3">R3-111a-1</strain>
    </source>
</reference>
<dbReference type="PANTHER" id="PTHR28272:SF1">
    <property type="entry name" value="RIBONUCLEASES P_MRP PROTEIN SUBUNIT POP3"/>
    <property type="match status" value="1"/>
</dbReference>
<sequence length="243" mass="26028">MDRKRLLHQLDTPYSTVEWPHIQQDDQDSILELLCNLLSPLGEYRRRYGSQSKGKRSKAKRKEQGQLEEALAAEAVKPPPPELGIYVDVGLASITRGLQQAAADGNPDGAKTRGGKAAGGGNAGTVPYAVVFVARSGQSSAFHCHFPQMVAVASTSSPVRLVGFSKACEDRLSECLGIPRASSVALRAGAPQSQALLDFVGQKVAPVEIPWLREAAAAGYQETKINTAEAPVGRKRQRQASKV</sequence>
<dbReference type="EMBL" id="GL385399">
    <property type="protein sequence ID" value="EJT73214.1"/>
    <property type="molecule type" value="Genomic_DNA"/>
</dbReference>
<dbReference type="GeneID" id="20350520"/>
<dbReference type="OrthoDB" id="20109at2759"/>
<reference evidence="2" key="2">
    <citation type="submission" date="2010-07" db="EMBL/GenBank/DDBJ databases">
        <authorList>
            <consortium name="The Broad Institute Genome Sequencing Platform"/>
            <consortium name="Broad Institute Genome Sequencing Center for Infectious Disease"/>
            <person name="Ma L.-J."/>
            <person name="Dead R."/>
            <person name="Young S."/>
            <person name="Zeng Q."/>
            <person name="Koehrsen M."/>
            <person name="Alvarado L."/>
            <person name="Berlin A."/>
            <person name="Chapman S.B."/>
            <person name="Chen Z."/>
            <person name="Freedman E."/>
            <person name="Gellesch M."/>
            <person name="Goldberg J."/>
            <person name="Griggs A."/>
            <person name="Gujja S."/>
            <person name="Heilman E.R."/>
            <person name="Heiman D."/>
            <person name="Hepburn T."/>
            <person name="Howarth C."/>
            <person name="Jen D."/>
            <person name="Larson L."/>
            <person name="Mehta T."/>
            <person name="Neiman D."/>
            <person name="Pearson M."/>
            <person name="Roberts A."/>
            <person name="Saif S."/>
            <person name="Shea T."/>
            <person name="Shenoy N."/>
            <person name="Sisk P."/>
            <person name="Stolte C."/>
            <person name="Sykes S."/>
            <person name="Walk T."/>
            <person name="White J."/>
            <person name="Yandava C."/>
            <person name="Haas B."/>
            <person name="Nusbaum C."/>
            <person name="Birren B."/>
        </authorList>
    </citation>
    <scope>NUCLEOTIDE SEQUENCE</scope>
    <source>
        <strain evidence="2">R3-111a-1</strain>
    </source>
</reference>
<dbReference type="GO" id="GO:0034965">
    <property type="term" value="P:intronic box C/D snoRNA processing"/>
    <property type="evidence" value="ECO:0007669"/>
    <property type="project" value="TreeGrafter"/>
</dbReference>
<organism evidence="2">
    <name type="scientific">Gaeumannomyces tritici (strain R3-111a-1)</name>
    <name type="common">Wheat and barley take-all root rot fungus</name>
    <name type="synonym">Gaeumannomyces graminis var. tritici</name>
    <dbReference type="NCBI Taxonomy" id="644352"/>
    <lineage>
        <taxon>Eukaryota</taxon>
        <taxon>Fungi</taxon>
        <taxon>Dikarya</taxon>
        <taxon>Ascomycota</taxon>
        <taxon>Pezizomycotina</taxon>
        <taxon>Sordariomycetes</taxon>
        <taxon>Sordariomycetidae</taxon>
        <taxon>Magnaporthales</taxon>
        <taxon>Magnaporthaceae</taxon>
        <taxon>Gaeumannomyces</taxon>
    </lineage>
</organism>
<dbReference type="eggNOG" id="ENOG502S6UT">
    <property type="taxonomic scope" value="Eukaryota"/>
</dbReference>
<dbReference type="STRING" id="644352.J3P978"/>
<dbReference type="Proteomes" id="UP000006039">
    <property type="component" value="Unassembled WGS sequence"/>
</dbReference>
<evidence type="ECO:0000313" key="4">
    <source>
        <dbReference type="Proteomes" id="UP000006039"/>
    </source>
</evidence>
<proteinExistence type="predicted"/>
<dbReference type="Pfam" id="PF08228">
    <property type="entry name" value="RNase_P_pop3"/>
    <property type="match status" value="1"/>
</dbReference>
<name>J3P978_GAET3</name>